<protein>
    <submittedName>
        <fullName evidence="3">DUF3180 domain-containing protein</fullName>
    </submittedName>
</protein>
<keyword evidence="2" id="KW-0812">Transmembrane</keyword>
<feature type="compositionally biased region" description="Basic and acidic residues" evidence="1">
    <location>
        <begin position="1"/>
        <end position="14"/>
    </location>
</feature>
<comment type="caution">
    <text evidence="3">The sequence shown here is derived from an EMBL/GenBank/DDBJ whole genome shotgun (WGS) entry which is preliminary data.</text>
</comment>
<dbReference type="EMBL" id="SDKM01000004">
    <property type="protein sequence ID" value="RYP88033.1"/>
    <property type="molecule type" value="Genomic_DNA"/>
</dbReference>
<name>A0A4Q4ZII5_9ACTN</name>
<evidence type="ECO:0000256" key="2">
    <source>
        <dbReference type="SAM" id="Phobius"/>
    </source>
</evidence>
<feature type="transmembrane region" description="Helical" evidence="2">
    <location>
        <begin position="98"/>
        <end position="121"/>
    </location>
</feature>
<feature type="transmembrane region" description="Helical" evidence="2">
    <location>
        <begin position="21"/>
        <end position="40"/>
    </location>
</feature>
<dbReference type="RefSeq" id="WP_134714360.1">
    <property type="nucleotide sequence ID" value="NZ_SDKM01000004.1"/>
</dbReference>
<feature type="region of interest" description="Disordered" evidence="1">
    <location>
        <begin position="1"/>
        <end position="21"/>
    </location>
</feature>
<evidence type="ECO:0000313" key="3">
    <source>
        <dbReference type="EMBL" id="RYP88033.1"/>
    </source>
</evidence>
<accession>A0A4Q4ZII5</accession>
<dbReference type="OrthoDB" id="3786771at2"/>
<keyword evidence="2" id="KW-1133">Transmembrane helix</keyword>
<dbReference type="InterPro" id="IPR021517">
    <property type="entry name" value="DUF3180"/>
</dbReference>
<dbReference type="Proteomes" id="UP000295198">
    <property type="component" value="Unassembled WGS sequence"/>
</dbReference>
<organism evidence="3 4">
    <name type="scientific">Nocardioides guangzhouensis</name>
    <dbReference type="NCBI Taxonomy" id="2497878"/>
    <lineage>
        <taxon>Bacteria</taxon>
        <taxon>Bacillati</taxon>
        <taxon>Actinomycetota</taxon>
        <taxon>Actinomycetes</taxon>
        <taxon>Propionibacteriales</taxon>
        <taxon>Nocardioidaceae</taxon>
        <taxon>Nocardioides</taxon>
    </lineage>
</organism>
<dbReference type="AlphaFoldDB" id="A0A4Q4ZII5"/>
<evidence type="ECO:0000313" key="4">
    <source>
        <dbReference type="Proteomes" id="UP000295198"/>
    </source>
</evidence>
<proteinExistence type="predicted"/>
<sequence>MTEGPPEGRPERRPPHGRVRPTTPGLLIGWGLVGLVGGWLLRPLTAWRNTTAPVVTWGQVLALFLVAGILGLTAWATWRTLHVHGHRLEPHRAVNRLVLAKACALVGAIAAGGYAGYALSWVGMSAELADQRMVRSGVAALAGLLTCAMALLLERACRVRSDDEDSNGDRRPR</sequence>
<dbReference type="Pfam" id="PF11377">
    <property type="entry name" value="DUF3180"/>
    <property type="match status" value="1"/>
</dbReference>
<keyword evidence="4" id="KW-1185">Reference proteome</keyword>
<feature type="transmembrane region" description="Helical" evidence="2">
    <location>
        <begin position="133"/>
        <end position="153"/>
    </location>
</feature>
<evidence type="ECO:0000256" key="1">
    <source>
        <dbReference type="SAM" id="MobiDB-lite"/>
    </source>
</evidence>
<feature type="transmembrane region" description="Helical" evidence="2">
    <location>
        <begin position="60"/>
        <end position="78"/>
    </location>
</feature>
<reference evidence="3 4" key="1">
    <citation type="submission" date="2019-01" db="EMBL/GenBank/DDBJ databases">
        <title>Nocardioides guangzhouensis sp. nov., an actinobacterium isolated from soil.</title>
        <authorList>
            <person name="Fu Y."/>
            <person name="Cai Y."/>
            <person name="Lin Z."/>
            <person name="Chen P."/>
        </authorList>
    </citation>
    <scope>NUCLEOTIDE SEQUENCE [LARGE SCALE GENOMIC DNA]</scope>
    <source>
        <strain evidence="3 4">130</strain>
    </source>
</reference>
<gene>
    <name evidence="3" type="ORF">EKO23_04070</name>
</gene>
<keyword evidence="2" id="KW-0472">Membrane</keyword>